<dbReference type="AlphaFoldDB" id="A0A1I0ZLZ6"/>
<name>A0A1I0ZLZ6_9BACT</name>
<dbReference type="PANTHER" id="PTHR39200:SF1">
    <property type="entry name" value="AUTO-TRANSPORTER ADHESIN HEAD GIN DOMAIN-CONTAINING PROTEIN-RELATED"/>
    <property type="match status" value="1"/>
</dbReference>
<proteinExistence type="predicted"/>
<dbReference type="PANTHER" id="PTHR39200">
    <property type="entry name" value="HYPOTHETICAL EXPORTED PROTEIN"/>
    <property type="match status" value="1"/>
</dbReference>
<sequence>MKTYSKILAFAFTVLVMASCVQAQSTETRTPGHFTKVHSGGSWEVIMTEGNKEEIRIEAKGVSLDKVKTEIDGDVLSVGLVRGSYSNVKLKFYITYKELEEVKCSGSGTIEVTSPVRSDEFYAGISGSGDIIMNKLEAKELSVSISGSADLKIKGGSVDEAVIKQSGSGDFHGENLAIGELSVNKSGSGDTHVGDLGKVSVSASGSGDVTYLGSPRLGEVRTSGSSSLRKR</sequence>
<dbReference type="OrthoDB" id="680270at2"/>
<evidence type="ECO:0000259" key="3">
    <source>
        <dbReference type="Pfam" id="PF10988"/>
    </source>
</evidence>
<accession>A0A1I0ZLZ6</accession>
<organism evidence="4 5">
    <name type="scientific">Algoriphagus aquimarinus</name>
    <dbReference type="NCBI Taxonomy" id="237018"/>
    <lineage>
        <taxon>Bacteria</taxon>
        <taxon>Pseudomonadati</taxon>
        <taxon>Bacteroidota</taxon>
        <taxon>Cytophagia</taxon>
        <taxon>Cytophagales</taxon>
        <taxon>Cyclobacteriaceae</taxon>
        <taxon>Algoriphagus</taxon>
    </lineage>
</organism>
<feature type="chain" id="PRO_5011715621" evidence="2">
    <location>
        <begin position="24"/>
        <end position="231"/>
    </location>
</feature>
<evidence type="ECO:0000256" key="2">
    <source>
        <dbReference type="SAM" id="SignalP"/>
    </source>
</evidence>
<evidence type="ECO:0000256" key="1">
    <source>
        <dbReference type="SAM" id="MobiDB-lite"/>
    </source>
</evidence>
<dbReference type="RefSeq" id="WP_092896902.1">
    <property type="nucleotide sequence ID" value="NZ_FOKK01000006.1"/>
</dbReference>
<evidence type="ECO:0000313" key="4">
    <source>
        <dbReference type="EMBL" id="SFB26675.1"/>
    </source>
</evidence>
<dbReference type="Pfam" id="PF10988">
    <property type="entry name" value="DUF2807"/>
    <property type="match status" value="1"/>
</dbReference>
<reference evidence="4 5" key="1">
    <citation type="submission" date="2016-10" db="EMBL/GenBank/DDBJ databases">
        <authorList>
            <person name="de Groot N.N."/>
        </authorList>
    </citation>
    <scope>NUCLEOTIDE SEQUENCE [LARGE SCALE GENOMIC DNA]</scope>
    <source>
        <strain evidence="4 5">DSM 23399</strain>
    </source>
</reference>
<gene>
    <name evidence="4" type="ORF">SAMN04489723_106188</name>
</gene>
<feature type="compositionally biased region" description="Polar residues" evidence="1">
    <location>
        <begin position="222"/>
        <end position="231"/>
    </location>
</feature>
<dbReference type="InterPro" id="IPR021255">
    <property type="entry name" value="DUF2807"/>
</dbReference>
<dbReference type="Proteomes" id="UP000198790">
    <property type="component" value="Unassembled WGS sequence"/>
</dbReference>
<dbReference type="STRING" id="237018.SAMN04489723_106188"/>
<dbReference type="Gene3D" id="2.160.20.120">
    <property type="match status" value="1"/>
</dbReference>
<dbReference type="EMBL" id="FOKK01000006">
    <property type="protein sequence ID" value="SFB26675.1"/>
    <property type="molecule type" value="Genomic_DNA"/>
</dbReference>
<feature type="domain" description="Putative auto-transporter adhesin head GIN" evidence="3">
    <location>
        <begin position="33"/>
        <end position="215"/>
    </location>
</feature>
<feature type="region of interest" description="Disordered" evidence="1">
    <location>
        <begin position="194"/>
        <end position="231"/>
    </location>
</feature>
<keyword evidence="2" id="KW-0732">Signal</keyword>
<keyword evidence="5" id="KW-1185">Reference proteome</keyword>
<dbReference type="PROSITE" id="PS51257">
    <property type="entry name" value="PROKAR_LIPOPROTEIN"/>
    <property type="match status" value="1"/>
</dbReference>
<protein>
    <submittedName>
        <fullName evidence="4">Putative auto-transporter adhesin, head GIN domain</fullName>
    </submittedName>
</protein>
<evidence type="ECO:0000313" key="5">
    <source>
        <dbReference type="Proteomes" id="UP000198790"/>
    </source>
</evidence>
<feature type="signal peptide" evidence="2">
    <location>
        <begin position="1"/>
        <end position="23"/>
    </location>
</feature>